<dbReference type="Proteomes" id="UP001060085">
    <property type="component" value="Linkage Group LG04"/>
</dbReference>
<name>A0ACC0B5L8_CATRO</name>
<gene>
    <name evidence="1" type="ORF">M9H77_17784</name>
</gene>
<comment type="caution">
    <text evidence="1">The sequence shown here is derived from an EMBL/GenBank/DDBJ whole genome shotgun (WGS) entry which is preliminary data.</text>
</comment>
<evidence type="ECO:0000313" key="1">
    <source>
        <dbReference type="EMBL" id="KAI5667931.1"/>
    </source>
</evidence>
<dbReference type="EMBL" id="CM044704">
    <property type="protein sequence ID" value="KAI5667931.1"/>
    <property type="molecule type" value="Genomic_DNA"/>
</dbReference>
<keyword evidence="2" id="KW-1185">Reference proteome</keyword>
<sequence length="128" mass="14649">MVSRVLQPILGHSFPKVLTIKLGKNSSTRYRFFLVELVKRFEESIEPCEESFKTSNSNMEEDLCHVQQALEGLEQQLSCKGYERLKKRRGSYLGTKSSQTLETTSRPLSYSNLKLPLCGTFGPYDYEA</sequence>
<proteinExistence type="predicted"/>
<evidence type="ECO:0000313" key="2">
    <source>
        <dbReference type="Proteomes" id="UP001060085"/>
    </source>
</evidence>
<organism evidence="1 2">
    <name type="scientific">Catharanthus roseus</name>
    <name type="common">Madagascar periwinkle</name>
    <name type="synonym">Vinca rosea</name>
    <dbReference type="NCBI Taxonomy" id="4058"/>
    <lineage>
        <taxon>Eukaryota</taxon>
        <taxon>Viridiplantae</taxon>
        <taxon>Streptophyta</taxon>
        <taxon>Embryophyta</taxon>
        <taxon>Tracheophyta</taxon>
        <taxon>Spermatophyta</taxon>
        <taxon>Magnoliopsida</taxon>
        <taxon>eudicotyledons</taxon>
        <taxon>Gunneridae</taxon>
        <taxon>Pentapetalae</taxon>
        <taxon>asterids</taxon>
        <taxon>lamiids</taxon>
        <taxon>Gentianales</taxon>
        <taxon>Apocynaceae</taxon>
        <taxon>Rauvolfioideae</taxon>
        <taxon>Vinceae</taxon>
        <taxon>Catharanthinae</taxon>
        <taxon>Catharanthus</taxon>
    </lineage>
</organism>
<protein>
    <submittedName>
        <fullName evidence="1">Uncharacterized protein</fullName>
    </submittedName>
</protein>
<accession>A0ACC0B5L8</accession>
<reference evidence="2" key="1">
    <citation type="journal article" date="2023" name="Nat. Plants">
        <title>Single-cell RNA sequencing provides a high-resolution roadmap for understanding the multicellular compartmentation of specialized metabolism.</title>
        <authorList>
            <person name="Sun S."/>
            <person name="Shen X."/>
            <person name="Li Y."/>
            <person name="Li Y."/>
            <person name="Wang S."/>
            <person name="Li R."/>
            <person name="Zhang H."/>
            <person name="Shen G."/>
            <person name="Guo B."/>
            <person name="Wei J."/>
            <person name="Xu J."/>
            <person name="St-Pierre B."/>
            <person name="Chen S."/>
            <person name="Sun C."/>
        </authorList>
    </citation>
    <scope>NUCLEOTIDE SEQUENCE [LARGE SCALE GENOMIC DNA]</scope>
</reference>